<accession>A0AAP0IWS7</accession>
<dbReference type="PANTHER" id="PTHR33177">
    <property type="entry name" value="PUTATIVE-RELATED"/>
    <property type="match status" value="1"/>
</dbReference>
<feature type="domain" description="GIR1-like zinc ribbon" evidence="2">
    <location>
        <begin position="59"/>
        <end position="93"/>
    </location>
</feature>
<evidence type="ECO:0000313" key="4">
    <source>
        <dbReference type="Proteomes" id="UP001417504"/>
    </source>
</evidence>
<dbReference type="InterPro" id="IPR055281">
    <property type="entry name" value="GIR1-2/SIED1"/>
</dbReference>
<proteinExistence type="predicted"/>
<keyword evidence="4" id="KW-1185">Reference proteome</keyword>
<dbReference type="Pfam" id="PF24747">
    <property type="entry name" value="Zn-ribbon_GIR1"/>
    <property type="match status" value="1"/>
</dbReference>
<dbReference type="Proteomes" id="UP001417504">
    <property type="component" value="Unassembled WGS sequence"/>
</dbReference>
<dbReference type="EMBL" id="JBBNAE010000005">
    <property type="protein sequence ID" value="KAK9122855.1"/>
    <property type="molecule type" value="Genomic_DNA"/>
</dbReference>
<gene>
    <name evidence="3" type="ORF">Sjap_012457</name>
</gene>
<organism evidence="3 4">
    <name type="scientific">Stephania japonica</name>
    <dbReference type="NCBI Taxonomy" id="461633"/>
    <lineage>
        <taxon>Eukaryota</taxon>
        <taxon>Viridiplantae</taxon>
        <taxon>Streptophyta</taxon>
        <taxon>Embryophyta</taxon>
        <taxon>Tracheophyta</taxon>
        <taxon>Spermatophyta</taxon>
        <taxon>Magnoliopsida</taxon>
        <taxon>Ranunculales</taxon>
        <taxon>Menispermaceae</taxon>
        <taxon>Menispermoideae</taxon>
        <taxon>Cissampelideae</taxon>
        <taxon>Stephania</taxon>
    </lineage>
</organism>
<evidence type="ECO:0000313" key="3">
    <source>
        <dbReference type="EMBL" id="KAK9122855.1"/>
    </source>
</evidence>
<reference evidence="3 4" key="1">
    <citation type="submission" date="2024-01" db="EMBL/GenBank/DDBJ databases">
        <title>Genome assemblies of Stephania.</title>
        <authorList>
            <person name="Yang L."/>
        </authorList>
    </citation>
    <scope>NUCLEOTIDE SEQUENCE [LARGE SCALE GENOMIC DNA]</scope>
    <source>
        <strain evidence="3">QJT</strain>
        <tissue evidence="3">Leaf</tissue>
    </source>
</reference>
<dbReference type="PANTHER" id="PTHR33177:SF74">
    <property type="entry name" value="PROTEIN GL2-INTERACTING REPRESSOR 1"/>
    <property type="match status" value="1"/>
</dbReference>
<feature type="compositionally biased region" description="Polar residues" evidence="1">
    <location>
        <begin position="17"/>
        <end position="57"/>
    </location>
</feature>
<feature type="region of interest" description="Disordered" evidence="1">
    <location>
        <begin position="1"/>
        <end position="59"/>
    </location>
</feature>
<comment type="caution">
    <text evidence="3">The sequence shown here is derived from an EMBL/GenBank/DDBJ whole genome shotgun (WGS) entry which is preliminary data.</text>
</comment>
<dbReference type="InterPro" id="IPR056440">
    <property type="entry name" value="Zn-ribbon_GIR1"/>
</dbReference>
<name>A0AAP0IWS7_9MAGN</name>
<dbReference type="AlphaFoldDB" id="A0AAP0IWS7"/>
<protein>
    <recommendedName>
        <fullName evidence="2">GIR1-like zinc ribbon domain-containing protein</fullName>
    </recommendedName>
</protein>
<evidence type="ECO:0000256" key="1">
    <source>
        <dbReference type="SAM" id="MobiDB-lite"/>
    </source>
</evidence>
<evidence type="ECO:0000259" key="2">
    <source>
        <dbReference type="Pfam" id="PF24747"/>
    </source>
</evidence>
<sequence>MSRERKTPTMDLRLNLSPPTATNLFVESPSRSTTTPAGSPQSSCVSSENAEPNSPETKSMVLAGCPRCLLFVMLSDEYQKCPRCHGAVLLDFQQESMSKTRKI</sequence>